<sequence length="166" mass="19927">MKIENRIRILIKKDFDYHNHGQFQVHPRLKMDEYEKDVILRKNTQAKLSYQCKTCQKIFKEEVNLKIHTLKTHKSIRPYECEMCHKLFVNQSQLRKHKMTCSRQANTYNTCPRCAFKEKRKEGRAVRQDGAMHNNNNNTNRAHTQKLIAYRTRKYTRGCGCIFANY</sequence>
<proteinExistence type="predicted"/>
<evidence type="ECO:0000256" key="8">
    <source>
        <dbReference type="PROSITE-ProRule" id="PRU00042"/>
    </source>
</evidence>
<dbReference type="Gene3D" id="3.30.160.60">
    <property type="entry name" value="Classic Zinc Finger"/>
    <property type="match status" value="2"/>
</dbReference>
<dbReference type="PROSITE" id="PS50157">
    <property type="entry name" value="ZINC_FINGER_C2H2_2"/>
    <property type="match status" value="2"/>
</dbReference>
<dbReference type="InterPro" id="IPR036236">
    <property type="entry name" value="Znf_C2H2_sf"/>
</dbReference>
<keyword evidence="2" id="KW-0479">Metal-binding</keyword>
<dbReference type="PANTHER" id="PTHR16515:SF49">
    <property type="entry name" value="GASTRULA ZINC FINGER PROTEIN XLCGF49.1-LIKE-RELATED"/>
    <property type="match status" value="1"/>
</dbReference>
<dbReference type="SMART" id="SM00355">
    <property type="entry name" value="ZnF_C2H2"/>
    <property type="match status" value="2"/>
</dbReference>
<protein>
    <recommendedName>
        <fullName evidence="9">C2H2-type domain-containing protein</fullName>
    </recommendedName>
</protein>
<keyword evidence="6" id="KW-0238">DNA-binding</keyword>
<evidence type="ECO:0000259" key="9">
    <source>
        <dbReference type="PROSITE" id="PS50157"/>
    </source>
</evidence>
<name>A0ABD2WSF6_9HYME</name>
<accession>A0ABD2WSF6</accession>
<keyword evidence="11" id="KW-1185">Reference proteome</keyword>
<keyword evidence="4 8" id="KW-0863">Zinc-finger</keyword>
<evidence type="ECO:0000256" key="6">
    <source>
        <dbReference type="ARBA" id="ARBA00023125"/>
    </source>
</evidence>
<evidence type="ECO:0000313" key="11">
    <source>
        <dbReference type="Proteomes" id="UP001627154"/>
    </source>
</evidence>
<dbReference type="PANTHER" id="PTHR16515">
    <property type="entry name" value="PR DOMAIN ZINC FINGER PROTEIN"/>
    <property type="match status" value="1"/>
</dbReference>
<feature type="domain" description="C2H2-type" evidence="9">
    <location>
        <begin position="50"/>
        <end position="78"/>
    </location>
</feature>
<dbReference type="GO" id="GO:0008270">
    <property type="term" value="F:zinc ion binding"/>
    <property type="evidence" value="ECO:0007669"/>
    <property type="project" value="UniProtKB-KW"/>
</dbReference>
<reference evidence="10 11" key="1">
    <citation type="journal article" date="2024" name="bioRxiv">
        <title>A reference genome for Trichogramma kaykai: A tiny desert-dwelling parasitoid wasp with competing sex-ratio distorters.</title>
        <authorList>
            <person name="Culotta J."/>
            <person name="Lindsey A.R."/>
        </authorList>
    </citation>
    <scope>NUCLEOTIDE SEQUENCE [LARGE SCALE GENOMIC DNA]</scope>
    <source>
        <strain evidence="10 11">KSX58</strain>
    </source>
</reference>
<gene>
    <name evidence="10" type="ORF">TKK_010410</name>
</gene>
<keyword evidence="5" id="KW-0862">Zinc</keyword>
<dbReference type="AlphaFoldDB" id="A0ABD2WSF6"/>
<comment type="subcellular location">
    <subcellularLocation>
        <location evidence="1">Nucleus</location>
    </subcellularLocation>
</comment>
<evidence type="ECO:0000256" key="7">
    <source>
        <dbReference type="ARBA" id="ARBA00023242"/>
    </source>
</evidence>
<comment type="caution">
    <text evidence="10">The sequence shown here is derived from an EMBL/GenBank/DDBJ whole genome shotgun (WGS) entry which is preliminary data.</text>
</comment>
<dbReference type="GO" id="GO:0003677">
    <property type="term" value="F:DNA binding"/>
    <property type="evidence" value="ECO:0007669"/>
    <property type="project" value="UniProtKB-KW"/>
</dbReference>
<dbReference type="InterPro" id="IPR050331">
    <property type="entry name" value="Zinc_finger"/>
</dbReference>
<evidence type="ECO:0000256" key="5">
    <source>
        <dbReference type="ARBA" id="ARBA00022833"/>
    </source>
</evidence>
<keyword evidence="7" id="KW-0539">Nucleus</keyword>
<dbReference type="InterPro" id="IPR013087">
    <property type="entry name" value="Znf_C2H2_type"/>
</dbReference>
<dbReference type="PROSITE" id="PS00028">
    <property type="entry name" value="ZINC_FINGER_C2H2_1"/>
    <property type="match status" value="1"/>
</dbReference>
<dbReference type="GO" id="GO:0005634">
    <property type="term" value="C:nucleus"/>
    <property type="evidence" value="ECO:0007669"/>
    <property type="project" value="UniProtKB-SubCell"/>
</dbReference>
<evidence type="ECO:0000313" key="10">
    <source>
        <dbReference type="EMBL" id="KAL3395598.1"/>
    </source>
</evidence>
<evidence type="ECO:0000256" key="3">
    <source>
        <dbReference type="ARBA" id="ARBA00022737"/>
    </source>
</evidence>
<keyword evidence="3" id="KW-0677">Repeat</keyword>
<evidence type="ECO:0000256" key="4">
    <source>
        <dbReference type="ARBA" id="ARBA00022771"/>
    </source>
</evidence>
<feature type="domain" description="C2H2-type" evidence="9">
    <location>
        <begin position="79"/>
        <end position="106"/>
    </location>
</feature>
<evidence type="ECO:0000256" key="2">
    <source>
        <dbReference type="ARBA" id="ARBA00022723"/>
    </source>
</evidence>
<organism evidence="10 11">
    <name type="scientific">Trichogramma kaykai</name>
    <dbReference type="NCBI Taxonomy" id="54128"/>
    <lineage>
        <taxon>Eukaryota</taxon>
        <taxon>Metazoa</taxon>
        <taxon>Ecdysozoa</taxon>
        <taxon>Arthropoda</taxon>
        <taxon>Hexapoda</taxon>
        <taxon>Insecta</taxon>
        <taxon>Pterygota</taxon>
        <taxon>Neoptera</taxon>
        <taxon>Endopterygota</taxon>
        <taxon>Hymenoptera</taxon>
        <taxon>Apocrita</taxon>
        <taxon>Proctotrupomorpha</taxon>
        <taxon>Chalcidoidea</taxon>
        <taxon>Trichogrammatidae</taxon>
        <taxon>Trichogramma</taxon>
    </lineage>
</organism>
<dbReference type="SUPFAM" id="SSF57667">
    <property type="entry name" value="beta-beta-alpha zinc fingers"/>
    <property type="match status" value="1"/>
</dbReference>
<dbReference type="Proteomes" id="UP001627154">
    <property type="component" value="Unassembled WGS sequence"/>
</dbReference>
<dbReference type="EMBL" id="JBJJXI010000080">
    <property type="protein sequence ID" value="KAL3395598.1"/>
    <property type="molecule type" value="Genomic_DNA"/>
</dbReference>
<evidence type="ECO:0000256" key="1">
    <source>
        <dbReference type="ARBA" id="ARBA00004123"/>
    </source>
</evidence>
<dbReference type="Pfam" id="PF00096">
    <property type="entry name" value="zf-C2H2"/>
    <property type="match status" value="2"/>
</dbReference>